<dbReference type="RefSeq" id="WP_210805707.1">
    <property type="nucleotide sequence ID" value="NZ_JAGQDG010000001.1"/>
</dbReference>
<dbReference type="CDD" id="cd11715">
    <property type="entry name" value="THUMP_AdoMetMT"/>
    <property type="match status" value="1"/>
</dbReference>
<dbReference type="SUPFAM" id="SSF53335">
    <property type="entry name" value="S-adenosyl-L-methionine-dependent methyltransferases"/>
    <property type="match status" value="1"/>
</dbReference>
<sequence length="468" mass="51483">MTAPPTRPPGGPRRIPREANAPGSYRPERVEPPPGGSLFLPCAAGVEPFLAEECARLLPQGMVIEASRGGVYIDPPASAAVETAMRLNLGSRLAQRVLWQVASGRYEDEHHLYDIARGVRWEAWITPRQTLRVDTSAYRSPLRSLNFASLRIKDAVCDHLRELCGERPSVDTYRPDLSLVLHLGPEHATLSVDLSGEALFKRGWREVKGEAPLKETLAAAMLAAAGWHGREQDGGLLDPCCGAGTIAIEAAQVACGIAPGLNRAFAFERLLPFREHLPAWRRLREQAQDAIHAPAVPIWAGDVSFRMTDFATRNAERAGVAGAIEFKTADALQRPCPAERGTLLMNPPYGERIAPKGQGSQAYAPREEDRYGDRYARERQPAPRQDGGEAFEGAADASDFYARLAAHWKKQYTGWTAWVLTPEPKLPSLMRLKESRRVPLWNGAIECRMFRFDMVAGGNRKGGEDGAQ</sequence>
<evidence type="ECO:0000313" key="7">
    <source>
        <dbReference type="Proteomes" id="UP000672097"/>
    </source>
</evidence>
<evidence type="ECO:0000259" key="5">
    <source>
        <dbReference type="PROSITE" id="PS51165"/>
    </source>
</evidence>
<dbReference type="Pfam" id="PF01170">
    <property type="entry name" value="UPF0020"/>
    <property type="match status" value="1"/>
</dbReference>
<feature type="compositionally biased region" description="Pro residues" evidence="4">
    <location>
        <begin position="1"/>
        <end position="11"/>
    </location>
</feature>
<dbReference type="EMBL" id="JAGQDG010000001">
    <property type="protein sequence ID" value="MBQ0934129.1"/>
    <property type="molecule type" value="Genomic_DNA"/>
</dbReference>
<dbReference type="SMART" id="SM00981">
    <property type="entry name" value="THUMP"/>
    <property type="match status" value="1"/>
</dbReference>
<keyword evidence="1 6" id="KW-0489">Methyltransferase</keyword>
<evidence type="ECO:0000313" key="6">
    <source>
        <dbReference type="EMBL" id="MBQ0934129.1"/>
    </source>
</evidence>
<dbReference type="InterPro" id="IPR029063">
    <property type="entry name" value="SAM-dependent_MTases_sf"/>
</dbReference>
<dbReference type="InterPro" id="IPR000241">
    <property type="entry name" value="RlmKL-like_Mtase"/>
</dbReference>
<evidence type="ECO:0000256" key="1">
    <source>
        <dbReference type="ARBA" id="ARBA00022603"/>
    </source>
</evidence>
<dbReference type="Proteomes" id="UP000672097">
    <property type="component" value="Unassembled WGS sequence"/>
</dbReference>
<accession>A0ABS5DSL8</accession>
<feature type="region of interest" description="Disordered" evidence="4">
    <location>
        <begin position="1"/>
        <end position="32"/>
    </location>
</feature>
<dbReference type="Gene3D" id="3.30.2130.30">
    <property type="match status" value="1"/>
</dbReference>
<dbReference type="Pfam" id="PF02926">
    <property type="entry name" value="THUMP"/>
    <property type="match status" value="1"/>
</dbReference>
<name>A0ABS5DSL8_9BURK</name>
<dbReference type="GO" id="GO:0032259">
    <property type="term" value="P:methylation"/>
    <property type="evidence" value="ECO:0007669"/>
    <property type="project" value="UniProtKB-KW"/>
</dbReference>
<feature type="domain" description="THUMP" evidence="5">
    <location>
        <begin position="83"/>
        <end position="194"/>
    </location>
</feature>
<dbReference type="PANTHER" id="PTHR47313">
    <property type="entry name" value="RIBOSOMAL RNA LARGE SUBUNIT METHYLTRANSFERASE K/L"/>
    <property type="match status" value="1"/>
</dbReference>
<dbReference type="PROSITE" id="PS51165">
    <property type="entry name" value="THUMP"/>
    <property type="match status" value="1"/>
</dbReference>
<dbReference type="PANTHER" id="PTHR47313:SF1">
    <property type="entry name" value="RIBOSOMAL RNA LARGE SUBUNIT METHYLTRANSFERASE K_L"/>
    <property type="match status" value="1"/>
</dbReference>
<protein>
    <submittedName>
        <fullName evidence="6">Class I SAM-dependent RNA methyltransferase</fullName>
    </submittedName>
</protein>
<dbReference type="GO" id="GO:0008168">
    <property type="term" value="F:methyltransferase activity"/>
    <property type="evidence" value="ECO:0007669"/>
    <property type="project" value="UniProtKB-KW"/>
</dbReference>
<reference evidence="6 7" key="1">
    <citation type="submission" date="2021-04" db="EMBL/GenBank/DDBJ databases">
        <title>The genome sequence of type strain Ideonella paludis KCTC 32238.</title>
        <authorList>
            <person name="Liu Y."/>
        </authorList>
    </citation>
    <scope>NUCLEOTIDE SEQUENCE [LARGE SCALE GENOMIC DNA]</scope>
    <source>
        <strain evidence="6 7">KCTC 32238</strain>
    </source>
</reference>
<keyword evidence="7" id="KW-1185">Reference proteome</keyword>
<dbReference type="InterPro" id="IPR004114">
    <property type="entry name" value="THUMP_dom"/>
</dbReference>
<evidence type="ECO:0000256" key="2">
    <source>
        <dbReference type="ARBA" id="ARBA00022679"/>
    </source>
</evidence>
<keyword evidence="3" id="KW-0694">RNA-binding</keyword>
<dbReference type="Gene3D" id="3.40.50.150">
    <property type="entry name" value="Vaccinia Virus protein VP39"/>
    <property type="match status" value="1"/>
</dbReference>
<evidence type="ECO:0000256" key="3">
    <source>
        <dbReference type="PROSITE-ProRule" id="PRU00529"/>
    </source>
</evidence>
<dbReference type="Pfam" id="PF22020">
    <property type="entry name" value="RlmL_1st"/>
    <property type="match status" value="1"/>
</dbReference>
<comment type="caution">
    <text evidence="6">The sequence shown here is derived from an EMBL/GenBank/DDBJ whole genome shotgun (WGS) entry which is preliminary data.</text>
</comment>
<proteinExistence type="predicted"/>
<dbReference type="InterPro" id="IPR054170">
    <property type="entry name" value="RlmL_1st"/>
</dbReference>
<evidence type="ECO:0000256" key="4">
    <source>
        <dbReference type="SAM" id="MobiDB-lite"/>
    </source>
</evidence>
<feature type="region of interest" description="Disordered" evidence="4">
    <location>
        <begin position="347"/>
        <end position="372"/>
    </location>
</feature>
<organism evidence="6 7">
    <name type="scientific">Ideonella paludis</name>
    <dbReference type="NCBI Taxonomy" id="1233411"/>
    <lineage>
        <taxon>Bacteria</taxon>
        <taxon>Pseudomonadati</taxon>
        <taxon>Pseudomonadota</taxon>
        <taxon>Betaproteobacteria</taxon>
        <taxon>Burkholderiales</taxon>
        <taxon>Sphaerotilaceae</taxon>
        <taxon>Ideonella</taxon>
    </lineage>
</organism>
<keyword evidence="2" id="KW-0808">Transferase</keyword>
<gene>
    <name evidence="6" type="ORF">KAK11_02230</name>
</gene>